<feature type="transmembrane region" description="Helical" evidence="1">
    <location>
        <begin position="42"/>
        <end position="62"/>
    </location>
</feature>
<evidence type="ECO:0000313" key="2">
    <source>
        <dbReference type="EMBL" id="TPW27252.1"/>
    </source>
</evidence>
<evidence type="ECO:0000313" key="3">
    <source>
        <dbReference type="Proteomes" id="UP000320314"/>
    </source>
</evidence>
<keyword evidence="1" id="KW-0812">Transmembrane</keyword>
<proteinExistence type="predicted"/>
<gene>
    <name evidence="2" type="ORF">FJU11_11910</name>
</gene>
<dbReference type="Pfam" id="PF10947">
    <property type="entry name" value="DUF2628"/>
    <property type="match status" value="1"/>
</dbReference>
<evidence type="ECO:0000256" key="1">
    <source>
        <dbReference type="SAM" id="Phobius"/>
    </source>
</evidence>
<keyword evidence="1" id="KW-1133">Transmembrane helix</keyword>
<keyword evidence="1" id="KW-0472">Membrane</keyword>
<dbReference type="InterPro" id="IPR024399">
    <property type="entry name" value="DUF2628"/>
</dbReference>
<sequence>MKTYLAIEPPNGEPEDTRFVRDGFSFLALVSPVLFALRYRLWLSAAGFAVLALALTVLGQMTDRQGTAFVIGLLFNLGIALEAGVIVAFARERAGWRTVNILLAPDLDSAEAMHFAGIEASPISSGDSPQPIPVRSTGAVPHAFPPRGETGPILGLFGLNRRLDRS</sequence>
<keyword evidence="3" id="KW-1185">Reference proteome</keyword>
<feature type="transmembrane region" description="Helical" evidence="1">
    <location>
        <begin position="68"/>
        <end position="90"/>
    </location>
</feature>
<dbReference type="Proteomes" id="UP000320314">
    <property type="component" value="Unassembled WGS sequence"/>
</dbReference>
<organism evidence="2 3">
    <name type="scientific">Pararhizobium mangrovi</name>
    <dbReference type="NCBI Taxonomy" id="2590452"/>
    <lineage>
        <taxon>Bacteria</taxon>
        <taxon>Pseudomonadati</taxon>
        <taxon>Pseudomonadota</taxon>
        <taxon>Alphaproteobacteria</taxon>
        <taxon>Hyphomicrobiales</taxon>
        <taxon>Rhizobiaceae</taxon>
        <taxon>Rhizobium/Agrobacterium group</taxon>
        <taxon>Pararhizobium</taxon>
    </lineage>
</organism>
<protein>
    <submittedName>
        <fullName evidence="2">DUF2628 domain-containing protein</fullName>
    </submittedName>
</protein>
<accession>A0A506TYU9</accession>
<comment type="caution">
    <text evidence="2">The sequence shown here is derived from an EMBL/GenBank/DDBJ whole genome shotgun (WGS) entry which is preliminary data.</text>
</comment>
<dbReference type="OrthoDB" id="7285394at2"/>
<name>A0A506TYU9_9HYPH</name>
<dbReference type="RefSeq" id="WP_141167286.1">
    <property type="nucleotide sequence ID" value="NZ_VHLH01000022.1"/>
</dbReference>
<reference evidence="2 3" key="1">
    <citation type="submission" date="2019-06" db="EMBL/GenBank/DDBJ databases">
        <authorList>
            <person name="Li M."/>
        </authorList>
    </citation>
    <scope>NUCLEOTIDE SEQUENCE [LARGE SCALE GENOMIC DNA]</scope>
    <source>
        <strain evidence="2 3">BGMRC6574</strain>
    </source>
</reference>
<dbReference type="AlphaFoldDB" id="A0A506TYU9"/>
<dbReference type="EMBL" id="VHLH01000022">
    <property type="protein sequence ID" value="TPW27252.1"/>
    <property type="molecule type" value="Genomic_DNA"/>
</dbReference>